<feature type="transmembrane region" description="Helical" evidence="2">
    <location>
        <begin position="26"/>
        <end position="48"/>
    </location>
</feature>
<dbReference type="InterPro" id="IPR010266">
    <property type="entry name" value="NnrS"/>
</dbReference>
<dbReference type="AlphaFoldDB" id="A0AB39D5S3"/>
<keyword evidence="2" id="KW-0812">Transmembrane</keyword>
<sequence length="432" mass="44594">MSGPRQPHLAVAHSTHPLWSCGFRPFFVLTSAGASGFLVVWLLVLSGAGPANWAPPGGVLLWHAHELVFGFGMAAAAGFLLTAIPEFTGAAPIAARPLMGLTVLWLAARAAYALGQWLPPGVAVVLTAAPNLLFTAMLLARLAPALWRDPRRAHLGFAWTLGGLLLAQAGFFAALATGGDGLAWIHGAIDLTMILILLAGSRVSMSVLNGYIEAGRPGAPPPSDDYLARPPRRYLAVFAIGACGVAQAGLGGGPVAGWAALAASAAVFNVLNDWHVGRSLFTRWALMLYACFWLIALGYGALGLAWLLDLWPASAGRHLLTAGAMGLSVFTIMSLAGRIHSGLWLDRRPWLPLAACALAIAALARAAAGLPALAAGAGVLILAAGAVWAAAYAVYLWHAWPALAGPRADGRAGCAEPESKTPSPFSGPDSGC</sequence>
<accession>A0AB39D5S3</accession>
<feature type="transmembrane region" description="Helical" evidence="2">
    <location>
        <begin position="121"/>
        <end position="143"/>
    </location>
</feature>
<dbReference type="RefSeq" id="WP_368646632.1">
    <property type="nucleotide sequence ID" value="NZ_CP158255.1"/>
</dbReference>
<keyword evidence="2" id="KW-1133">Transmembrane helix</keyword>
<feature type="transmembrane region" description="Helical" evidence="2">
    <location>
        <begin position="60"/>
        <end position="81"/>
    </location>
</feature>
<evidence type="ECO:0000313" key="3">
    <source>
        <dbReference type="EMBL" id="XDJ49404.1"/>
    </source>
</evidence>
<dbReference type="EMBL" id="CP158255">
    <property type="protein sequence ID" value="XDJ49404.1"/>
    <property type="molecule type" value="Genomic_DNA"/>
</dbReference>
<feature type="transmembrane region" description="Helical" evidence="2">
    <location>
        <begin position="374"/>
        <end position="397"/>
    </location>
</feature>
<feature type="transmembrane region" description="Helical" evidence="2">
    <location>
        <begin position="349"/>
        <end position="368"/>
    </location>
</feature>
<feature type="transmembrane region" description="Helical" evidence="2">
    <location>
        <begin position="256"/>
        <end position="274"/>
    </location>
</feature>
<proteinExistence type="predicted"/>
<feature type="region of interest" description="Disordered" evidence="1">
    <location>
        <begin position="411"/>
        <end position="432"/>
    </location>
</feature>
<gene>
    <name evidence="3" type="ORF">ABRZ09_09060</name>
</gene>
<protein>
    <submittedName>
        <fullName evidence="3">NnrS family protein</fullName>
    </submittedName>
</protein>
<feature type="transmembrane region" description="Helical" evidence="2">
    <location>
        <begin position="155"/>
        <end position="176"/>
    </location>
</feature>
<feature type="transmembrane region" description="Helical" evidence="2">
    <location>
        <begin position="286"/>
        <end position="307"/>
    </location>
</feature>
<dbReference type="Pfam" id="PF05940">
    <property type="entry name" value="NnrS"/>
    <property type="match status" value="1"/>
</dbReference>
<evidence type="ECO:0000256" key="2">
    <source>
        <dbReference type="SAM" id="Phobius"/>
    </source>
</evidence>
<reference evidence="3" key="1">
    <citation type="submission" date="2024-05" db="EMBL/GenBank/DDBJ databases">
        <authorList>
            <person name="Luo Y.-C."/>
            <person name="Nicholds J."/>
            <person name="Mortimer T."/>
            <person name="Maboni G."/>
        </authorList>
    </citation>
    <scope>NUCLEOTIDE SEQUENCE</scope>
    <source>
        <strain evidence="3">151108</strain>
    </source>
</reference>
<keyword evidence="2" id="KW-0472">Membrane</keyword>
<feature type="transmembrane region" description="Helical" evidence="2">
    <location>
        <begin position="319"/>
        <end position="337"/>
    </location>
</feature>
<name>A0AB39D5S3_9BURK</name>
<organism evidence="3">
    <name type="scientific">Castellaniella ginsengisoli</name>
    <dbReference type="NCBI Taxonomy" id="546114"/>
    <lineage>
        <taxon>Bacteria</taxon>
        <taxon>Pseudomonadati</taxon>
        <taxon>Pseudomonadota</taxon>
        <taxon>Betaproteobacteria</taxon>
        <taxon>Burkholderiales</taxon>
        <taxon>Alcaligenaceae</taxon>
        <taxon>Castellaniella</taxon>
    </lineage>
</organism>
<evidence type="ECO:0000256" key="1">
    <source>
        <dbReference type="SAM" id="MobiDB-lite"/>
    </source>
</evidence>
<feature type="transmembrane region" description="Helical" evidence="2">
    <location>
        <begin position="182"/>
        <end position="200"/>
    </location>
</feature>
<feature type="transmembrane region" description="Helical" evidence="2">
    <location>
        <begin position="93"/>
        <end position="115"/>
    </location>
</feature>
<feature type="transmembrane region" description="Helical" evidence="2">
    <location>
        <begin position="234"/>
        <end position="250"/>
    </location>
</feature>